<gene>
    <name evidence="1" type="ORF">HMPREF1077_02168</name>
</gene>
<evidence type="ECO:0000313" key="2">
    <source>
        <dbReference type="Proteomes" id="UP000001218"/>
    </source>
</evidence>
<accession>K6A1X4</accession>
<sequence>MFRNYVQLIYIRECYPIQDVGLFPAEKSLIEFNNPNIEITSIGPNDNGIMLRLNERGGVETKFRLTMKEKQQM</sequence>
<name>K6A1X4_9BACT</name>
<organism evidence="1 2">
    <name type="scientific">Parabacteroides johnsonii CL02T12C29</name>
    <dbReference type="NCBI Taxonomy" id="999419"/>
    <lineage>
        <taxon>Bacteria</taxon>
        <taxon>Pseudomonadati</taxon>
        <taxon>Bacteroidota</taxon>
        <taxon>Bacteroidia</taxon>
        <taxon>Bacteroidales</taxon>
        <taxon>Tannerellaceae</taxon>
        <taxon>Parabacteroides</taxon>
    </lineage>
</organism>
<reference evidence="1 2" key="1">
    <citation type="submission" date="2012-02" db="EMBL/GenBank/DDBJ databases">
        <title>The Genome Sequence of Parabacteroides johnsonii CL02T12C29.</title>
        <authorList>
            <consortium name="The Broad Institute Genome Sequencing Platform"/>
            <person name="Earl A."/>
            <person name="Ward D."/>
            <person name="Feldgarden M."/>
            <person name="Gevers D."/>
            <person name="Zitomersky N.L."/>
            <person name="Coyne M.J."/>
            <person name="Comstock L.E."/>
            <person name="Young S.K."/>
            <person name="Zeng Q."/>
            <person name="Gargeya S."/>
            <person name="Fitzgerald M."/>
            <person name="Haas B."/>
            <person name="Abouelleil A."/>
            <person name="Alvarado L."/>
            <person name="Arachchi H.M."/>
            <person name="Berlin A."/>
            <person name="Chapman S.B."/>
            <person name="Gearin G."/>
            <person name="Goldberg J."/>
            <person name="Griggs A."/>
            <person name="Gujja S."/>
            <person name="Hansen M."/>
            <person name="Heiman D."/>
            <person name="Howarth C."/>
            <person name="Larimer J."/>
            <person name="Lui A."/>
            <person name="MacDonald P.J.P."/>
            <person name="McCowen C."/>
            <person name="Montmayeur A."/>
            <person name="Murphy C."/>
            <person name="Neiman D."/>
            <person name="Pearson M."/>
            <person name="Priest M."/>
            <person name="Roberts A."/>
            <person name="Saif S."/>
            <person name="Shea T."/>
            <person name="Sisk P."/>
            <person name="Stolte C."/>
            <person name="Sykes S."/>
            <person name="Wortman J."/>
            <person name="Nusbaum C."/>
            <person name="Birren B."/>
        </authorList>
    </citation>
    <scope>NUCLEOTIDE SEQUENCE [LARGE SCALE GENOMIC DNA]</scope>
    <source>
        <strain evidence="1 2">CL02T12C29</strain>
    </source>
</reference>
<evidence type="ECO:0000313" key="1">
    <source>
        <dbReference type="EMBL" id="EKN09683.1"/>
    </source>
</evidence>
<proteinExistence type="predicted"/>
<dbReference type="HOGENOM" id="CLU_2701441_0_0_10"/>
<dbReference type="Proteomes" id="UP000001218">
    <property type="component" value="Unassembled WGS sequence"/>
</dbReference>
<dbReference type="EMBL" id="AGZP01000018">
    <property type="protein sequence ID" value="EKN09683.1"/>
    <property type="molecule type" value="Genomic_DNA"/>
</dbReference>
<comment type="caution">
    <text evidence="1">The sequence shown here is derived from an EMBL/GenBank/DDBJ whole genome shotgun (WGS) entry which is preliminary data.</text>
</comment>
<dbReference type="AlphaFoldDB" id="K6A1X4"/>
<protein>
    <submittedName>
        <fullName evidence="1">Uncharacterized protein</fullName>
    </submittedName>
</protein>